<dbReference type="PANTHER" id="PTHR12835:SF5">
    <property type="entry name" value="BIOTIN--PROTEIN LIGASE"/>
    <property type="match status" value="1"/>
</dbReference>
<proteinExistence type="inferred from homology"/>
<keyword evidence="5" id="KW-0805">Transcription regulation</keyword>
<keyword evidence="8" id="KW-1185">Reference proteome</keyword>
<dbReference type="InterPro" id="IPR036388">
    <property type="entry name" value="WH-like_DNA-bd_sf"/>
</dbReference>
<dbReference type="Gene3D" id="2.30.30.100">
    <property type="match status" value="1"/>
</dbReference>
<dbReference type="InterPro" id="IPR003142">
    <property type="entry name" value="BPL_C"/>
</dbReference>
<keyword evidence="2 5" id="KW-0547">Nucleotide-binding</keyword>
<dbReference type="InterPro" id="IPR030855">
    <property type="entry name" value="Bifunct_BirA"/>
</dbReference>
<dbReference type="HAMAP" id="MF_00978">
    <property type="entry name" value="Bifunct_BirA"/>
    <property type="match status" value="1"/>
</dbReference>
<dbReference type="InterPro" id="IPR036390">
    <property type="entry name" value="WH_DNA-bd_sf"/>
</dbReference>
<feature type="binding site" evidence="5">
    <location>
        <begin position="104"/>
        <end position="106"/>
    </location>
    <ligand>
        <name>biotin</name>
        <dbReference type="ChEBI" id="CHEBI:57586"/>
    </ligand>
</feature>
<evidence type="ECO:0000259" key="6">
    <source>
        <dbReference type="PROSITE" id="PS51733"/>
    </source>
</evidence>
<comment type="catalytic activity">
    <reaction evidence="5">
        <text>biotin + L-lysyl-[protein] + ATP = N(6)-biotinyl-L-lysyl-[protein] + AMP + diphosphate + H(+)</text>
        <dbReference type="Rhea" id="RHEA:11756"/>
        <dbReference type="Rhea" id="RHEA-COMP:9752"/>
        <dbReference type="Rhea" id="RHEA-COMP:10505"/>
        <dbReference type="ChEBI" id="CHEBI:15378"/>
        <dbReference type="ChEBI" id="CHEBI:29969"/>
        <dbReference type="ChEBI" id="CHEBI:30616"/>
        <dbReference type="ChEBI" id="CHEBI:33019"/>
        <dbReference type="ChEBI" id="CHEBI:57586"/>
        <dbReference type="ChEBI" id="CHEBI:83144"/>
        <dbReference type="ChEBI" id="CHEBI:456215"/>
        <dbReference type="EC" id="6.3.4.15"/>
    </reaction>
</comment>
<evidence type="ECO:0000256" key="3">
    <source>
        <dbReference type="ARBA" id="ARBA00022840"/>
    </source>
</evidence>
<dbReference type="InterPro" id="IPR045864">
    <property type="entry name" value="aa-tRNA-synth_II/BPL/LPL"/>
</dbReference>
<dbReference type="NCBIfam" id="TIGR00121">
    <property type="entry name" value="birA_ligase"/>
    <property type="match status" value="1"/>
</dbReference>
<comment type="similarity">
    <text evidence="5">Belongs to the biotin--protein ligase family.</text>
</comment>
<keyword evidence="5" id="KW-0678">Repressor</keyword>
<dbReference type="Pfam" id="PF03099">
    <property type="entry name" value="BPL_LplA_LipB"/>
    <property type="match status" value="1"/>
</dbReference>
<organism evidence="7 8">
    <name type="scientific">Biomaibacter acetigenes</name>
    <dbReference type="NCBI Taxonomy" id="2316383"/>
    <lineage>
        <taxon>Bacteria</taxon>
        <taxon>Bacillati</taxon>
        <taxon>Bacillota</taxon>
        <taxon>Clostridia</taxon>
        <taxon>Thermosediminibacterales</taxon>
        <taxon>Tepidanaerobacteraceae</taxon>
        <taxon>Biomaibacter</taxon>
    </lineage>
</organism>
<dbReference type="Gene3D" id="1.10.10.10">
    <property type="entry name" value="Winged helix-like DNA-binding domain superfamily/Winged helix DNA-binding domain"/>
    <property type="match status" value="1"/>
</dbReference>
<evidence type="ECO:0000313" key="7">
    <source>
        <dbReference type="EMBL" id="AYO30210.1"/>
    </source>
</evidence>
<comment type="caution">
    <text evidence="5">Lacks conserved residue(s) required for the propagation of feature annotation.</text>
</comment>
<dbReference type="EMBL" id="CP033169">
    <property type="protein sequence ID" value="AYO30210.1"/>
    <property type="molecule type" value="Genomic_DNA"/>
</dbReference>
<dbReference type="AlphaFoldDB" id="A0A3G2R415"/>
<dbReference type="SUPFAM" id="SSF55681">
    <property type="entry name" value="Class II aaRS and biotin synthetases"/>
    <property type="match status" value="1"/>
</dbReference>
<evidence type="ECO:0000256" key="4">
    <source>
        <dbReference type="ARBA" id="ARBA00023267"/>
    </source>
</evidence>
<dbReference type="Pfam" id="PF08279">
    <property type="entry name" value="HTH_11"/>
    <property type="match status" value="1"/>
</dbReference>
<evidence type="ECO:0000313" key="8">
    <source>
        <dbReference type="Proteomes" id="UP000280960"/>
    </source>
</evidence>
<feature type="DNA-binding region" description="H-T-H motif" evidence="5">
    <location>
        <begin position="33"/>
        <end position="52"/>
    </location>
</feature>
<keyword evidence="5" id="KW-0804">Transcription</keyword>
<name>A0A3G2R415_9FIRM</name>
<dbReference type="InterPro" id="IPR004408">
    <property type="entry name" value="Biotin_CoA_COase_ligase"/>
</dbReference>
<keyword evidence="5" id="KW-0238">DNA-binding</keyword>
<dbReference type="EC" id="6.3.4.15" evidence="5"/>
<dbReference type="InterPro" id="IPR004143">
    <property type="entry name" value="BPL_LPL_catalytic"/>
</dbReference>
<dbReference type="Pfam" id="PF02237">
    <property type="entry name" value="BPL_C"/>
    <property type="match status" value="1"/>
</dbReference>
<evidence type="ECO:0000256" key="1">
    <source>
        <dbReference type="ARBA" id="ARBA00022598"/>
    </source>
</evidence>
<gene>
    <name evidence="5" type="primary">birA</name>
    <name evidence="7" type="ORF">D2962_05900</name>
</gene>
<dbReference type="SUPFAM" id="SSF46785">
    <property type="entry name" value="Winged helix' DNA-binding domain"/>
    <property type="match status" value="1"/>
</dbReference>
<feature type="binding site" evidence="5">
    <location>
        <position position="199"/>
    </location>
    <ligand>
        <name>biotin</name>
        <dbReference type="ChEBI" id="CHEBI:57586"/>
    </ligand>
</feature>
<evidence type="ECO:0000256" key="5">
    <source>
        <dbReference type="HAMAP-Rule" id="MF_00978"/>
    </source>
</evidence>
<keyword evidence="4 5" id="KW-0092">Biotin</keyword>
<dbReference type="PROSITE" id="PS51733">
    <property type="entry name" value="BPL_LPL_CATALYTIC"/>
    <property type="match status" value="1"/>
</dbReference>
<evidence type="ECO:0000256" key="2">
    <source>
        <dbReference type="ARBA" id="ARBA00022741"/>
    </source>
</evidence>
<keyword evidence="3 5" id="KW-0067">ATP-binding</keyword>
<dbReference type="PANTHER" id="PTHR12835">
    <property type="entry name" value="BIOTIN PROTEIN LIGASE"/>
    <property type="match status" value="1"/>
</dbReference>
<dbReference type="GO" id="GO:0005524">
    <property type="term" value="F:ATP binding"/>
    <property type="evidence" value="ECO:0007669"/>
    <property type="project" value="UniProtKB-UniRule"/>
</dbReference>
<dbReference type="CDD" id="cd16442">
    <property type="entry name" value="BPL"/>
    <property type="match status" value="1"/>
</dbReference>
<dbReference type="Proteomes" id="UP000280960">
    <property type="component" value="Chromosome"/>
</dbReference>
<dbReference type="GO" id="GO:0016740">
    <property type="term" value="F:transferase activity"/>
    <property type="evidence" value="ECO:0007669"/>
    <property type="project" value="UniProtKB-ARBA"/>
</dbReference>
<feature type="binding site" evidence="5">
    <location>
        <position position="128"/>
    </location>
    <ligand>
        <name>biotin</name>
        <dbReference type="ChEBI" id="CHEBI:57586"/>
    </ligand>
</feature>
<dbReference type="RefSeq" id="WP_122014448.1">
    <property type="nucleotide sequence ID" value="NZ_CP033169.1"/>
</dbReference>
<dbReference type="InterPro" id="IPR008988">
    <property type="entry name" value="Transcriptional_repressor_C"/>
</dbReference>
<dbReference type="GO" id="GO:0006355">
    <property type="term" value="P:regulation of DNA-templated transcription"/>
    <property type="evidence" value="ECO:0007669"/>
    <property type="project" value="UniProtKB-UniRule"/>
</dbReference>
<dbReference type="KEGG" id="bacg:D2962_05900"/>
<reference evidence="7 8" key="1">
    <citation type="submission" date="2018-10" db="EMBL/GenBank/DDBJ databases">
        <authorList>
            <person name="Zhang X."/>
        </authorList>
    </citation>
    <scope>NUCLEOTIDE SEQUENCE [LARGE SCALE GENOMIC DNA]</scope>
    <source>
        <strain evidence="7 8">SK-G1</strain>
    </source>
</reference>
<dbReference type="GO" id="GO:0003677">
    <property type="term" value="F:DNA binding"/>
    <property type="evidence" value="ECO:0007669"/>
    <property type="project" value="UniProtKB-UniRule"/>
</dbReference>
<dbReference type="InterPro" id="IPR013196">
    <property type="entry name" value="HTH_11"/>
</dbReference>
<sequence>MSADKSIAIVRDKKNPDRLLMMMLAARGGYISGEEISRKFGVSRSAIWKQVNHLREMGYEMESSTRLGYRIFKSPDLLFPEEIWSKAELSFLGDRIYYYSTIGSTNSEAKRLAQEGASHGTLIIAEEQTRGKGRMGRVWTSPRGTGIWVSIVLKPQIMPSEAPKLTMLTAVAVTEAITEKIGISAGIKWPNDVLIDGKKVCGILTEMSAETDVVNYVVIGTGINVNNDIFPDEIKDTAISLKIAAGNAVDRIQILAGFLERLEYHYKTAMARGFEPVLNEWRKLCCNLGKPVEIVTRDGSFTGIAEDIDEQGALIVKKTDGKFERVLSGDVSLKYRR</sequence>
<comment type="function">
    <text evidence="5">Acts both as a biotin--[acetyl-CoA-carboxylase] ligase and a repressor.</text>
</comment>
<dbReference type="GO" id="GO:0005737">
    <property type="term" value="C:cytoplasm"/>
    <property type="evidence" value="ECO:0007669"/>
    <property type="project" value="TreeGrafter"/>
</dbReference>
<dbReference type="GO" id="GO:0009249">
    <property type="term" value="P:protein lipoylation"/>
    <property type="evidence" value="ECO:0007669"/>
    <property type="project" value="UniProtKB-ARBA"/>
</dbReference>
<dbReference type="SUPFAM" id="SSF50037">
    <property type="entry name" value="C-terminal domain of transcriptional repressors"/>
    <property type="match status" value="1"/>
</dbReference>
<dbReference type="GO" id="GO:0004077">
    <property type="term" value="F:biotin--[biotin carboxyl-carrier protein] ligase activity"/>
    <property type="evidence" value="ECO:0007669"/>
    <property type="project" value="UniProtKB-UniRule"/>
</dbReference>
<keyword evidence="1 5" id="KW-0436">Ligase</keyword>
<protein>
    <recommendedName>
        <fullName evidence="5">Bifunctional ligase/repressor BirA</fullName>
    </recommendedName>
    <alternativeName>
        <fullName evidence="5">Biotin--[acetyl-CoA-carboxylase] ligase</fullName>
        <ecNumber evidence="5">6.3.4.15</ecNumber>
    </alternativeName>
    <alternativeName>
        <fullName evidence="5">Biotin--protein ligase</fullName>
    </alternativeName>
    <alternativeName>
        <fullName evidence="5">Biotin-[acetyl-CoA carboxylase] synthetase</fullName>
    </alternativeName>
</protein>
<feature type="domain" description="BPL/LPL catalytic" evidence="6">
    <location>
        <begin position="85"/>
        <end position="270"/>
    </location>
</feature>
<accession>A0A3G2R415</accession>
<dbReference type="Gene3D" id="3.30.930.10">
    <property type="entry name" value="Bira Bifunctional Protein, Domain 2"/>
    <property type="match status" value="1"/>
</dbReference>